<dbReference type="Pfam" id="PF00230">
    <property type="entry name" value="MIP"/>
    <property type="match status" value="1"/>
</dbReference>
<evidence type="ECO:0000256" key="3">
    <source>
        <dbReference type="ARBA" id="ARBA00022448"/>
    </source>
</evidence>
<evidence type="ECO:0000256" key="9">
    <source>
        <dbReference type="SAM" id="Phobius"/>
    </source>
</evidence>
<keyword evidence="3 8" id="KW-0813">Transport</keyword>
<feature type="transmembrane region" description="Helical" evidence="9">
    <location>
        <begin position="29"/>
        <end position="51"/>
    </location>
</feature>
<dbReference type="EMBL" id="JAPMIV010000040">
    <property type="protein sequence ID" value="MDV6375943.1"/>
    <property type="molecule type" value="Genomic_DNA"/>
</dbReference>
<dbReference type="InterPro" id="IPR034294">
    <property type="entry name" value="Aquaporin_transptr"/>
</dbReference>
<feature type="transmembrane region" description="Helical" evidence="9">
    <location>
        <begin position="6"/>
        <end position="24"/>
    </location>
</feature>
<feature type="transmembrane region" description="Helical" evidence="9">
    <location>
        <begin position="71"/>
        <end position="91"/>
    </location>
</feature>
<sequence>MTKKLIAEAIGTFALLFAGMLSIANDASLLGVAFAHGLAIAVMAMALGTVSGGQFNPAVSIGLSLTGHQKWSDSLAFIAAQFVGPFWALLLRRPGRTPWARLGMARRPWATASR</sequence>
<dbReference type="InterPro" id="IPR000425">
    <property type="entry name" value="MIP"/>
</dbReference>
<dbReference type="SUPFAM" id="SSF81338">
    <property type="entry name" value="Aquaporin-like"/>
    <property type="match status" value="1"/>
</dbReference>
<dbReference type="InterPro" id="IPR023271">
    <property type="entry name" value="Aquaporin-like"/>
</dbReference>
<dbReference type="Gene3D" id="1.20.1080.10">
    <property type="entry name" value="Glycerol uptake facilitator protein"/>
    <property type="match status" value="1"/>
</dbReference>
<keyword evidence="4" id="KW-1003">Cell membrane</keyword>
<comment type="caution">
    <text evidence="10">The sequence shown here is derived from an EMBL/GenBank/DDBJ whole genome shotgun (WGS) entry which is preliminary data.</text>
</comment>
<evidence type="ECO:0000256" key="8">
    <source>
        <dbReference type="RuleBase" id="RU000477"/>
    </source>
</evidence>
<evidence type="ECO:0000256" key="4">
    <source>
        <dbReference type="ARBA" id="ARBA00022475"/>
    </source>
</evidence>
<dbReference type="PANTHER" id="PTHR19139">
    <property type="entry name" value="AQUAPORIN TRANSPORTER"/>
    <property type="match status" value="1"/>
</dbReference>
<keyword evidence="11" id="KW-1185">Reference proteome</keyword>
<evidence type="ECO:0000256" key="5">
    <source>
        <dbReference type="ARBA" id="ARBA00022692"/>
    </source>
</evidence>
<keyword evidence="6 9" id="KW-1133">Transmembrane helix</keyword>
<dbReference type="PANTHER" id="PTHR19139:SF199">
    <property type="entry name" value="MIP17260P"/>
    <property type="match status" value="1"/>
</dbReference>
<organism evidence="10 11">
    <name type="scientific">Deinococcus arenicola</name>
    <dbReference type="NCBI Taxonomy" id="2994950"/>
    <lineage>
        <taxon>Bacteria</taxon>
        <taxon>Thermotogati</taxon>
        <taxon>Deinococcota</taxon>
        <taxon>Deinococci</taxon>
        <taxon>Deinococcales</taxon>
        <taxon>Deinococcaceae</taxon>
        <taxon>Deinococcus</taxon>
    </lineage>
</organism>
<dbReference type="Proteomes" id="UP001276150">
    <property type="component" value="Unassembled WGS sequence"/>
</dbReference>
<gene>
    <name evidence="10" type="ORF">ORD21_15195</name>
</gene>
<protein>
    <submittedName>
        <fullName evidence="10">Aquaporin</fullName>
    </submittedName>
</protein>
<comment type="similarity">
    <text evidence="2 8">Belongs to the MIP/aquaporin (TC 1.A.8) family.</text>
</comment>
<proteinExistence type="inferred from homology"/>
<evidence type="ECO:0000256" key="6">
    <source>
        <dbReference type="ARBA" id="ARBA00022989"/>
    </source>
</evidence>
<dbReference type="PROSITE" id="PS00221">
    <property type="entry name" value="MIP"/>
    <property type="match status" value="1"/>
</dbReference>
<dbReference type="PRINTS" id="PR00783">
    <property type="entry name" value="MINTRINSICP"/>
</dbReference>
<dbReference type="InterPro" id="IPR022357">
    <property type="entry name" value="MIP_CS"/>
</dbReference>
<name>A0ABU4DU89_9DEIO</name>
<keyword evidence="7 9" id="KW-0472">Membrane</keyword>
<evidence type="ECO:0000313" key="11">
    <source>
        <dbReference type="Proteomes" id="UP001276150"/>
    </source>
</evidence>
<evidence type="ECO:0000256" key="2">
    <source>
        <dbReference type="ARBA" id="ARBA00006175"/>
    </source>
</evidence>
<evidence type="ECO:0000256" key="1">
    <source>
        <dbReference type="ARBA" id="ARBA00004651"/>
    </source>
</evidence>
<accession>A0ABU4DU89</accession>
<evidence type="ECO:0000313" key="10">
    <source>
        <dbReference type="EMBL" id="MDV6375943.1"/>
    </source>
</evidence>
<comment type="subcellular location">
    <subcellularLocation>
        <location evidence="1">Cell membrane</location>
        <topology evidence="1">Multi-pass membrane protein</topology>
    </subcellularLocation>
</comment>
<keyword evidence="5 8" id="KW-0812">Transmembrane</keyword>
<reference evidence="10 11" key="1">
    <citation type="submission" date="2022-11" db="EMBL/GenBank/DDBJ databases">
        <title>Deinococcus ZS9-10, Low Temperature and Draught-tolerating, UV-resistant Bacteria from Continental Antarctica.</title>
        <authorList>
            <person name="Cheng L."/>
        </authorList>
    </citation>
    <scope>NUCLEOTIDE SEQUENCE [LARGE SCALE GENOMIC DNA]</scope>
    <source>
        <strain evidence="10 11">ZS9-10</strain>
    </source>
</reference>
<evidence type="ECO:0000256" key="7">
    <source>
        <dbReference type="ARBA" id="ARBA00023136"/>
    </source>
</evidence>